<keyword evidence="2" id="KW-1185">Reference proteome</keyword>
<evidence type="ECO:0000313" key="1">
    <source>
        <dbReference type="EMBL" id="KAH7960174.1"/>
    </source>
</evidence>
<evidence type="ECO:0000313" key="2">
    <source>
        <dbReference type="Proteomes" id="UP000821865"/>
    </source>
</evidence>
<accession>A0ACB8D707</accession>
<dbReference type="EMBL" id="CM023472">
    <property type="protein sequence ID" value="KAH7960174.1"/>
    <property type="molecule type" value="Genomic_DNA"/>
</dbReference>
<sequence length="374" mass="41505">MGKHKVFCTFGTYEQDYAYVHIDGLCDYAFIPYYVRKNGTFLDDTDPVIQKLLAKAAISNLTGTAFARGHMGSTGGQNTLRNYWTTKKIFHYGVLNLEVKPWEAVPIDNRVKQAFDFLKAARAQQEMLKTAHPGPPSPARGFVVLGIRLWPANMAPFLAAIDNEFKSFMVDGLIPLTHINEDEFVAGYTECWISGGAPYQLALGSNNSNVLGMVKTVEAIDNFTAWRGSPSMAVSVSMCTRVYKAQAVKAMDAPCVQSKFGVNTTSSYCTSLNPYENPTLDVTQNVVVGTSRNIRATDVLSTFESRLTINSKLCDINERFRNLDIGLAVFDLECEDWSRRCPAPTAAIYSTYRFRNVSQQTHMLAQSGVANVCR</sequence>
<protein>
    <submittedName>
        <fullName evidence="1">Uncharacterized protein</fullName>
    </submittedName>
</protein>
<comment type="caution">
    <text evidence="1">The sequence shown here is derived from an EMBL/GenBank/DDBJ whole genome shotgun (WGS) entry which is preliminary data.</text>
</comment>
<reference evidence="1" key="1">
    <citation type="submission" date="2020-05" db="EMBL/GenBank/DDBJ databases">
        <title>Large-scale comparative analyses of tick genomes elucidate their genetic diversity and vector capacities.</title>
        <authorList>
            <person name="Jia N."/>
            <person name="Wang J."/>
            <person name="Shi W."/>
            <person name="Du L."/>
            <person name="Sun Y."/>
            <person name="Zhan W."/>
            <person name="Jiang J."/>
            <person name="Wang Q."/>
            <person name="Zhang B."/>
            <person name="Ji P."/>
            <person name="Sakyi L.B."/>
            <person name="Cui X."/>
            <person name="Yuan T."/>
            <person name="Jiang B."/>
            <person name="Yang W."/>
            <person name="Lam T.T.-Y."/>
            <person name="Chang Q."/>
            <person name="Ding S."/>
            <person name="Wang X."/>
            <person name="Zhu J."/>
            <person name="Ruan X."/>
            <person name="Zhao L."/>
            <person name="Wei J."/>
            <person name="Que T."/>
            <person name="Du C."/>
            <person name="Cheng J."/>
            <person name="Dai P."/>
            <person name="Han X."/>
            <person name="Huang E."/>
            <person name="Gao Y."/>
            <person name="Liu J."/>
            <person name="Shao H."/>
            <person name="Ye R."/>
            <person name="Li L."/>
            <person name="Wei W."/>
            <person name="Wang X."/>
            <person name="Wang C."/>
            <person name="Yang T."/>
            <person name="Huo Q."/>
            <person name="Li W."/>
            <person name="Guo W."/>
            <person name="Chen H."/>
            <person name="Zhou L."/>
            <person name="Ni X."/>
            <person name="Tian J."/>
            <person name="Zhou Y."/>
            <person name="Sheng Y."/>
            <person name="Liu T."/>
            <person name="Pan Y."/>
            <person name="Xia L."/>
            <person name="Li J."/>
            <person name="Zhao F."/>
            <person name="Cao W."/>
        </authorList>
    </citation>
    <scope>NUCLEOTIDE SEQUENCE</scope>
    <source>
        <strain evidence="1">Dsil-2018</strain>
    </source>
</reference>
<dbReference type="Proteomes" id="UP000821865">
    <property type="component" value="Chromosome 3"/>
</dbReference>
<name>A0ACB8D707_DERSI</name>
<proteinExistence type="predicted"/>
<organism evidence="1 2">
    <name type="scientific">Dermacentor silvarum</name>
    <name type="common">Tick</name>
    <dbReference type="NCBI Taxonomy" id="543639"/>
    <lineage>
        <taxon>Eukaryota</taxon>
        <taxon>Metazoa</taxon>
        <taxon>Ecdysozoa</taxon>
        <taxon>Arthropoda</taxon>
        <taxon>Chelicerata</taxon>
        <taxon>Arachnida</taxon>
        <taxon>Acari</taxon>
        <taxon>Parasitiformes</taxon>
        <taxon>Ixodida</taxon>
        <taxon>Ixodoidea</taxon>
        <taxon>Ixodidae</taxon>
        <taxon>Rhipicephalinae</taxon>
        <taxon>Dermacentor</taxon>
    </lineage>
</organism>
<gene>
    <name evidence="1" type="ORF">HPB49_017558</name>
</gene>